<dbReference type="GO" id="GO:0009073">
    <property type="term" value="P:aromatic amino acid family biosynthetic process"/>
    <property type="evidence" value="ECO:0007669"/>
    <property type="project" value="UniProtKB-KW"/>
</dbReference>
<dbReference type="InterPro" id="IPR022893">
    <property type="entry name" value="Shikimate_DH_fam"/>
</dbReference>
<evidence type="ECO:0000313" key="5">
    <source>
        <dbReference type="Proteomes" id="UP001321506"/>
    </source>
</evidence>
<dbReference type="NCBIfam" id="NF001311">
    <property type="entry name" value="PRK00258.1-3"/>
    <property type="match status" value="1"/>
</dbReference>
<dbReference type="Gene3D" id="3.40.50.10860">
    <property type="entry name" value="Leucine Dehydrogenase, chain A, domain 1"/>
    <property type="match status" value="1"/>
</dbReference>
<name>A0AAW6T2R4_9MICO</name>
<dbReference type="GO" id="GO:0019632">
    <property type="term" value="P:shikimate metabolic process"/>
    <property type="evidence" value="ECO:0007669"/>
    <property type="project" value="TreeGrafter"/>
</dbReference>
<dbReference type="InterPro" id="IPR036291">
    <property type="entry name" value="NAD(P)-bd_dom_sf"/>
</dbReference>
<dbReference type="PANTHER" id="PTHR21089">
    <property type="entry name" value="SHIKIMATE DEHYDROGENASE"/>
    <property type="match status" value="1"/>
</dbReference>
<dbReference type="Pfam" id="PF08501">
    <property type="entry name" value="Shikimate_dh_N"/>
    <property type="match status" value="1"/>
</dbReference>
<accession>A0AAW6T2R4</accession>
<dbReference type="SUPFAM" id="SSF51735">
    <property type="entry name" value="NAD(P)-binding Rossmann-fold domains"/>
    <property type="match status" value="1"/>
</dbReference>
<evidence type="ECO:0000256" key="2">
    <source>
        <dbReference type="ARBA" id="ARBA00023141"/>
    </source>
</evidence>
<proteinExistence type="predicted"/>
<keyword evidence="2" id="KW-0028">Amino-acid biosynthesis</keyword>
<dbReference type="RefSeq" id="WP_281487827.1">
    <property type="nucleotide sequence ID" value="NZ_JASATX010000001.1"/>
</dbReference>
<dbReference type="InterPro" id="IPR013708">
    <property type="entry name" value="Shikimate_DH-bd_N"/>
</dbReference>
<dbReference type="Gene3D" id="3.40.50.720">
    <property type="entry name" value="NAD(P)-binding Rossmann-like Domain"/>
    <property type="match status" value="1"/>
</dbReference>
<comment type="caution">
    <text evidence="4">The sequence shown here is derived from an EMBL/GenBank/DDBJ whole genome shotgun (WGS) entry which is preliminary data.</text>
</comment>
<keyword evidence="2" id="KW-0057">Aromatic amino acid biosynthesis</keyword>
<dbReference type="Proteomes" id="UP001321506">
    <property type="component" value="Unassembled WGS sequence"/>
</dbReference>
<dbReference type="GO" id="GO:0009423">
    <property type="term" value="P:chorismate biosynthetic process"/>
    <property type="evidence" value="ECO:0007669"/>
    <property type="project" value="TreeGrafter"/>
</dbReference>
<dbReference type="SUPFAM" id="SSF53223">
    <property type="entry name" value="Aminoacid dehydrogenase-like, N-terminal domain"/>
    <property type="match status" value="1"/>
</dbReference>
<dbReference type="AlphaFoldDB" id="A0AAW6T2R4"/>
<gene>
    <name evidence="4" type="ORF">QF206_03670</name>
</gene>
<dbReference type="EMBL" id="JASATX010000001">
    <property type="protein sequence ID" value="MDI2098062.1"/>
    <property type="molecule type" value="Genomic_DNA"/>
</dbReference>
<dbReference type="GO" id="GO:0004764">
    <property type="term" value="F:shikimate 3-dehydrogenase (NADP+) activity"/>
    <property type="evidence" value="ECO:0007669"/>
    <property type="project" value="UniProtKB-EC"/>
</dbReference>
<keyword evidence="4" id="KW-0560">Oxidoreductase</keyword>
<dbReference type="GO" id="GO:0050661">
    <property type="term" value="F:NADP binding"/>
    <property type="evidence" value="ECO:0007669"/>
    <property type="project" value="TreeGrafter"/>
</dbReference>
<protein>
    <submittedName>
        <fullName evidence="4">Shikimate dehydrogenase</fullName>
        <ecNumber evidence="4">1.1.1.25</ecNumber>
    </submittedName>
</protein>
<reference evidence="4 5" key="1">
    <citation type="submission" date="2023-04" db="EMBL/GenBank/DDBJ databases">
        <title>Klugiella caeni sp. nov. isolated from the sludge of biochemical tank.</title>
        <authorList>
            <person name="Geng K."/>
        </authorList>
    </citation>
    <scope>NUCLEOTIDE SEQUENCE [LARGE SCALE GENOMIC DNA]</scope>
    <source>
        <strain evidence="4 5">YN-L-19</strain>
    </source>
</reference>
<dbReference type="InterPro" id="IPR046346">
    <property type="entry name" value="Aminoacid_DH-like_N_sf"/>
</dbReference>
<feature type="domain" description="Shikimate dehydrogenase substrate binding N-terminal" evidence="3">
    <location>
        <begin position="20"/>
        <end position="101"/>
    </location>
</feature>
<evidence type="ECO:0000256" key="1">
    <source>
        <dbReference type="ARBA" id="ARBA00004871"/>
    </source>
</evidence>
<keyword evidence="5" id="KW-1185">Reference proteome</keyword>
<sequence length="289" mass="31651">MPRQSGIGMLMDAAQRRLAVLGSPISHSQSPALHGAAYRALGLDWEYERQEITEQTLQEFIDSRGPEWRGFSITMPLKQAVIPLFDERDPLVDLTGAANTLLFDRGRRRGWNTDVFGITEPLRNAGLTHIDRALVLGGGATAACAIAAVHRLGADRVTVAVRTPARADWLRPLAEAQRVELEVRSLAELDDVQSDVVVSTIPNGSTVDLQLHERLTHEATLFEVAYKPWPTSIAAVWLAAGGRVLHGLEMLAYQALVQVRIFVQGDAEAPLPDEPAVFAKMREAVGLEQ</sequence>
<comment type="pathway">
    <text evidence="1">Metabolic intermediate biosynthesis; chorismate biosynthesis; chorismate from D-erythrose 4-phosphate and phosphoenolpyruvate: step 4/7.</text>
</comment>
<dbReference type="GO" id="GO:0005829">
    <property type="term" value="C:cytosol"/>
    <property type="evidence" value="ECO:0007669"/>
    <property type="project" value="TreeGrafter"/>
</dbReference>
<dbReference type="EC" id="1.1.1.25" evidence="4"/>
<evidence type="ECO:0000313" key="4">
    <source>
        <dbReference type="EMBL" id="MDI2098062.1"/>
    </source>
</evidence>
<dbReference type="PANTHER" id="PTHR21089:SF1">
    <property type="entry name" value="BIFUNCTIONAL 3-DEHYDROQUINATE DEHYDRATASE_SHIKIMATE DEHYDROGENASE, CHLOROPLASTIC"/>
    <property type="match status" value="1"/>
</dbReference>
<evidence type="ECO:0000259" key="3">
    <source>
        <dbReference type="Pfam" id="PF08501"/>
    </source>
</evidence>
<organism evidence="4 5">
    <name type="scientific">Ruicaihuangia caeni</name>
    <dbReference type="NCBI Taxonomy" id="3042517"/>
    <lineage>
        <taxon>Bacteria</taxon>
        <taxon>Bacillati</taxon>
        <taxon>Actinomycetota</taxon>
        <taxon>Actinomycetes</taxon>
        <taxon>Micrococcales</taxon>
        <taxon>Microbacteriaceae</taxon>
        <taxon>Ruicaihuangia</taxon>
    </lineage>
</organism>